<evidence type="ECO:0000313" key="4">
    <source>
        <dbReference type="EMBL" id="SHJ43763.1"/>
    </source>
</evidence>
<keyword evidence="1" id="KW-0547">Nucleotide-binding</keyword>
<dbReference type="RefSeq" id="WP_149786840.1">
    <property type="nucleotide sequence ID" value="NZ_FNIO01000001.1"/>
</dbReference>
<dbReference type="PANTHER" id="PTHR42794">
    <property type="entry name" value="HEMIN IMPORT ATP-BINDING PROTEIN HMUV"/>
    <property type="match status" value="1"/>
</dbReference>
<dbReference type="PROSITE" id="PS00211">
    <property type="entry name" value="ABC_TRANSPORTER_1"/>
    <property type="match status" value="1"/>
</dbReference>
<dbReference type="EMBL" id="FQZZ01000001">
    <property type="protein sequence ID" value="SHJ43763.1"/>
    <property type="molecule type" value="Genomic_DNA"/>
</dbReference>
<dbReference type="InterPro" id="IPR017871">
    <property type="entry name" value="ABC_transporter-like_CS"/>
</dbReference>
<dbReference type="InterPro" id="IPR027417">
    <property type="entry name" value="P-loop_NTPase"/>
</dbReference>
<feature type="domain" description="ABC transporter" evidence="3">
    <location>
        <begin position="4"/>
        <end position="231"/>
    </location>
</feature>
<evidence type="ECO:0000256" key="2">
    <source>
        <dbReference type="ARBA" id="ARBA00022840"/>
    </source>
</evidence>
<protein>
    <submittedName>
        <fullName evidence="4">Iron complex transport system ATP-binding protein</fullName>
    </submittedName>
</protein>
<dbReference type="SMART" id="SM00382">
    <property type="entry name" value="AAA"/>
    <property type="match status" value="1"/>
</dbReference>
<dbReference type="PROSITE" id="PS50893">
    <property type="entry name" value="ABC_TRANSPORTER_2"/>
    <property type="match status" value="1"/>
</dbReference>
<dbReference type="Gene3D" id="3.40.50.300">
    <property type="entry name" value="P-loop containing nucleotide triphosphate hydrolases"/>
    <property type="match status" value="1"/>
</dbReference>
<dbReference type="Proteomes" id="UP000324252">
    <property type="component" value="Unassembled WGS sequence"/>
</dbReference>
<dbReference type="PANTHER" id="PTHR42794:SF2">
    <property type="entry name" value="ABC TRANSPORTER ATP-BINDING PROTEIN"/>
    <property type="match status" value="1"/>
</dbReference>
<sequence>MTLLSLRDLSVTLRDRPVFSGVTLEIGAGELVGLIGPNGAGKTTLMRAALGLLGHAGQSSLATLDPRARARAVAWMPQAREIAWPVTVEALVTLGRTPHRARRLTDADHRAVTRAIDWMGLSDMRRRTATRLSGGEQARALIARALAQDTPLVMADEPIAGLDPAHQIATMETFAGLARAGRSVLVSLHDLGLAARHCSRLILLGQGRVMADGPPGEVLTPALVAEVFGITAYQAETEHGRIFQPLEVLE</sequence>
<reference evidence="4 5" key="1">
    <citation type="submission" date="2016-11" db="EMBL/GenBank/DDBJ databases">
        <authorList>
            <person name="Varghese N."/>
            <person name="Submissions S."/>
        </authorList>
    </citation>
    <scope>NUCLEOTIDE SEQUENCE [LARGE SCALE GENOMIC DNA]</scope>
    <source>
        <strain evidence="4 5">DSM 29620</strain>
    </source>
</reference>
<keyword evidence="5" id="KW-1185">Reference proteome</keyword>
<dbReference type="InterPro" id="IPR003593">
    <property type="entry name" value="AAA+_ATPase"/>
</dbReference>
<gene>
    <name evidence="4" type="ORF">SAMN05444142_101249</name>
</gene>
<dbReference type="SUPFAM" id="SSF52540">
    <property type="entry name" value="P-loop containing nucleoside triphosphate hydrolases"/>
    <property type="match status" value="1"/>
</dbReference>
<dbReference type="GO" id="GO:0016887">
    <property type="term" value="F:ATP hydrolysis activity"/>
    <property type="evidence" value="ECO:0007669"/>
    <property type="project" value="InterPro"/>
</dbReference>
<accession>A0A1H0CJV2</accession>
<evidence type="ECO:0000256" key="1">
    <source>
        <dbReference type="ARBA" id="ARBA00022741"/>
    </source>
</evidence>
<evidence type="ECO:0000259" key="3">
    <source>
        <dbReference type="PROSITE" id="PS50893"/>
    </source>
</evidence>
<dbReference type="OrthoDB" id="9805601at2"/>
<organism evidence="4 5">
    <name type="scientific">Lutimaribacter pacificus</name>
    <dbReference type="NCBI Taxonomy" id="391948"/>
    <lineage>
        <taxon>Bacteria</taxon>
        <taxon>Pseudomonadati</taxon>
        <taxon>Pseudomonadota</taxon>
        <taxon>Alphaproteobacteria</taxon>
        <taxon>Rhodobacterales</taxon>
        <taxon>Roseobacteraceae</taxon>
        <taxon>Lutimaribacter</taxon>
    </lineage>
</organism>
<proteinExistence type="predicted"/>
<dbReference type="Pfam" id="PF00005">
    <property type="entry name" value="ABC_tran"/>
    <property type="match status" value="1"/>
</dbReference>
<evidence type="ECO:0000313" key="5">
    <source>
        <dbReference type="Proteomes" id="UP000324252"/>
    </source>
</evidence>
<dbReference type="GO" id="GO:0005524">
    <property type="term" value="F:ATP binding"/>
    <property type="evidence" value="ECO:0007669"/>
    <property type="project" value="UniProtKB-KW"/>
</dbReference>
<dbReference type="InterPro" id="IPR003439">
    <property type="entry name" value="ABC_transporter-like_ATP-bd"/>
</dbReference>
<keyword evidence="2 4" id="KW-0067">ATP-binding</keyword>
<name>A0A1H0CJV2_9RHOB</name>
<dbReference type="AlphaFoldDB" id="A0A1H0CJV2"/>